<keyword evidence="8" id="KW-1185">Reference proteome</keyword>
<dbReference type="SUPFAM" id="SSF52799">
    <property type="entry name" value="(Phosphotyrosine protein) phosphatases II"/>
    <property type="match status" value="1"/>
</dbReference>
<evidence type="ECO:0000256" key="1">
    <source>
        <dbReference type="ARBA" id="ARBA00008601"/>
    </source>
</evidence>
<dbReference type="PROSITE" id="PS50054">
    <property type="entry name" value="TYR_PHOSPHATASE_DUAL"/>
    <property type="match status" value="1"/>
</dbReference>
<feature type="domain" description="Tyrosine specific protein phosphatases" evidence="6">
    <location>
        <begin position="61"/>
        <end position="123"/>
    </location>
</feature>
<accession>A0ABP0RPJ4</accession>
<feature type="domain" description="Tyrosine-protein phosphatase" evidence="5">
    <location>
        <begin position="3"/>
        <end position="144"/>
    </location>
</feature>
<protein>
    <recommendedName>
        <fullName evidence="2">protein-tyrosine-phosphatase</fullName>
        <ecNumber evidence="2">3.1.3.48</ecNumber>
    </recommendedName>
</protein>
<dbReference type="PROSITE" id="PS00383">
    <property type="entry name" value="TYR_PHOSPHATASE_1"/>
    <property type="match status" value="1"/>
</dbReference>
<organism evidence="7 8">
    <name type="scientific">Durusdinium trenchii</name>
    <dbReference type="NCBI Taxonomy" id="1381693"/>
    <lineage>
        <taxon>Eukaryota</taxon>
        <taxon>Sar</taxon>
        <taxon>Alveolata</taxon>
        <taxon>Dinophyceae</taxon>
        <taxon>Suessiales</taxon>
        <taxon>Symbiodiniaceae</taxon>
        <taxon>Durusdinium</taxon>
    </lineage>
</organism>
<dbReference type="InterPro" id="IPR000387">
    <property type="entry name" value="Tyr_Pase_dom"/>
</dbReference>
<evidence type="ECO:0000256" key="2">
    <source>
        <dbReference type="ARBA" id="ARBA00013064"/>
    </source>
</evidence>
<dbReference type="InterPro" id="IPR000340">
    <property type="entry name" value="Dual-sp_phosphatase_cat-dom"/>
</dbReference>
<sequence length="362" mass="40188">MALHAAVLPGLFICDAEGAKEYSTLRSCGISHVVVMARSLQPEFPGSFQYLQVDLLDDGTDDLLAHLPRIFSFLDNAFQRQGKVLVHCFAGMSRSASTVIAYVMRQWQLPFDLAFGMLKEMYPKAAPAANFCEQLRVFEEAHFSLADEEGSQVLPQVPLGSAHRRNQEQLAADEQMGAGSYGFWQKALVQLYIQEGTSTIIAEKKMLAAWALSHEPSWHLYVQEWKKSSFKTVDLHIASALRQEFVRTAHKDVGEAGESRDGQGPAFVYCCIKCREALFTSDHVLHDCASGYYVEPMQWMMTSAAQGKLACACGAKLGGFTWNGQMCMCGTLMAPAFSIHKKKVEWKSVDQFSGDTPKPKFG</sequence>
<dbReference type="CDD" id="cd14498">
    <property type="entry name" value="DSP"/>
    <property type="match status" value="1"/>
</dbReference>
<evidence type="ECO:0000256" key="3">
    <source>
        <dbReference type="ARBA" id="ARBA00022801"/>
    </source>
</evidence>
<dbReference type="PIRSF" id="PIRSF000941">
    <property type="entry name" value="DUSP12"/>
    <property type="match status" value="1"/>
</dbReference>
<evidence type="ECO:0000259" key="5">
    <source>
        <dbReference type="PROSITE" id="PS50054"/>
    </source>
</evidence>
<evidence type="ECO:0000313" key="7">
    <source>
        <dbReference type="EMBL" id="CAK9102558.1"/>
    </source>
</evidence>
<dbReference type="EC" id="3.1.3.48" evidence="2"/>
<comment type="caution">
    <text evidence="7">The sequence shown here is derived from an EMBL/GenBank/DDBJ whole genome shotgun (WGS) entry which is preliminary data.</text>
</comment>
<evidence type="ECO:0000313" key="8">
    <source>
        <dbReference type="Proteomes" id="UP001642464"/>
    </source>
</evidence>
<keyword evidence="4" id="KW-0904">Protein phosphatase</keyword>
<comment type="similarity">
    <text evidence="1">Belongs to the protein-tyrosine phosphatase family. Non-receptor class dual specificity subfamily.</text>
</comment>
<dbReference type="InterPro" id="IPR020422">
    <property type="entry name" value="TYR_PHOSPHATASE_DUAL_dom"/>
</dbReference>
<evidence type="ECO:0000256" key="4">
    <source>
        <dbReference type="ARBA" id="ARBA00022912"/>
    </source>
</evidence>
<dbReference type="Gene3D" id="3.90.190.10">
    <property type="entry name" value="Protein tyrosine phosphatase superfamily"/>
    <property type="match status" value="1"/>
</dbReference>
<proteinExistence type="inferred from homology"/>
<dbReference type="InterPro" id="IPR029021">
    <property type="entry name" value="Prot-tyrosine_phosphatase-like"/>
</dbReference>
<dbReference type="SMART" id="SM00195">
    <property type="entry name" value="DSPc"/>
    <property type="match status" value="1"/>
</dbReference>
<dbReference type="InterPro" id="IPR016130">
    <property type="entry name" value="Tyr_Pase_AS"/>
</dbReference>
<gene>
    <name evidence="7" type="ORF">SCF082_LOCUS47928</name>
</gene>
<dbReference type="EMBL" id="CAXAMM010042018">
    <property type="protein sequence ID" value="CAK9102558.1"/>
    <property type="molecule type" value="Genomic_DNA"/>
</dbReference>
<dbReference type="PANTHER" id="PTHR45848">
    <property type="entry name" value="DUAL SPECIFICITY PROTEIN PHOSPHATASE 12 FAMILY MEMBER"/>
    <property type="match status" value="1"/>
</dbReference>
<keyword evidence="3" id="KW-0378">Hydrolase</keyword>
<dbReference type="InterPro" id="IPR016278">
    <property type="entry name" value="DUSP12"/>
</dbReference>
<evidence type="ECO:0000259" key="6">
    <source>
        <dbReference type="PROSITE" id="PS50056"/>
    </source>
</evidence>
<dbReference type="PROSITE" id="PS50056">
    <property type="entry name" value="TYR_PHOSPHATASE_2"/>
    <property type="match status" value="1"/>
</dbReference>
<dbReference type="PANTHER" id="PTHR45848:SF4">
    <property type="entry name" value="DUAL SPECIFICITY PROTEIN PHOSPHATASE 12"/>
    <property type="match status" value="1"/>
</dbReference>
<dbReference type="Proteomes" id="UP001642464">
    <property type="component" value="Unassembled WGS sequence"/>
</dbReference>
<name>A0ABP0RPJ4_9DINO</name>
<reference evidence="7 8" key="1">
    <citation type="submission" date="2024-02" db="EMBL/GenBank/DDBJ databases">
        <authorList>
            <person name="Chen Y."/>
            <person name="Shah S."/>
            <person name="Dougan E. K."/>
            <person name="Thang M."/>
            <person name="Chan C."/>
        </authorList>
    </citation>
    <scope>NUCLEOTIDE SEQUENCE [LARGE SCALE GENOMIC DNA]</scope>
</reference>
<dbReference type="Pfam" id="PF00782">
    <property type="entry name" value="DSPc"/>
    <property type="match status" value="1"/>
</dbReference>